<proteinExistence type="inferred from homology"/>
<evidence type="ECO:0000259" key="10">
    <source>
        <dbReference type="Pfam" id="PF00544"/>
    </source>
</evidence>
<dbReference type="GO" id="GO:0030570">
    <property type="term" value="F:pectate lyase activity"/>
    <property type="evidence" value="ECO:0007669"/>
    <property type="project" value="UniProtKB-EC"/>
</dbReference>
<keyword evidence="4 8" id="KW-0479">Metal-binding</keyword>
<evidence type="ECO:0000256" key="1">
    <source>
        <dbReference type="ARBA" id="ARBA00000695"/>
    </source>
</evidence>
<comment type="catalytic activity">
    <reaction evidence="1 8">
        <text>Eliminative cleavage of (1-&gt;4)-alpha-D-galacturonan to give oligosaccharides with 4-deoxy-alpha-D-galact-4-enuronosyl groups at their non-reducing ends.</text>
        <dbReference type="EC" id="4.2.2.2"/>
    </reaction>
</comment>
<dbReference type="UniPathway" id="UPA00545">
    <property type="reaction ID" value="UER00824"/>
</dbReference>
<gene>
    <name evidence="11" type="ORF">ACMD2_02529</name>
</gene>
<evidence type="ECO:0000313" key="12">
    <source>
        <dbReference type="Proteomes" id="UP000092600"/>
    </source>
</evidence>
<keyword evidence="6 8" id="KW-0106">Calcium</keyword>
<dbReference type="InterPro" id="IPR012334">
    <property type="entry name" value="Pectin_lyas_fold"/>
</dbReference>
<dbReference type="Pfam" id="PF00544">
    <property type="entry name" value="Pectate_lyase_4"/>
    <property type="match status" value="1"/>
</dbReference>
<keyword evidence="9" id="KW-0472">Membrane</keyword>
<dbReference type="Proteomes" id="UP000092600">
    <property type="component" value="Unassembled WGS sequence"/>
</dbReference>
<sequence>MLVDINLGPKFSRENPLNMLNVFFICRNSSPILRLKMSDVVKILEDDGVGLLRDGCHKKEPLWIVFVMSGTINLTSTLMVLSFKMIDGRGQGVKITDKGLRLEKSEHVIICNLQFEGGDKENVDAIQIKSKSTNIWIVRWNLRNYADNLIDVSHESTNITISSKCCFEMHDKTMLIGRSPDDIGDRSIAVTIHCCFFDSTI</sequence>
<evidence type="ECO:0000256" key="5">
    <source>
        <dbReference type="ARBA" id="ARBA00022729"/>
    </source>
</evidence>
<dbReference type="PANTHER" id="PTHR31683">
    <property type="entry name" value="PECTATE LYASE 18-RELATED"/>
    <property type="match status" value="1"/>
</dbReference>
<feature type="domain" description="Pectate lyase" evidence="10">
    <location>
        <begin position="79"/>
        <end position="197"/>
    </location>
</feature>
<keyword evidence="7 8" id="KW-0456">Lyase</keyword>
<dbReference type="EMBL" id="LSRQ01002666">
    <property type="protein sequence ID" value="OAY73551.1"/>
    <property type="molecule type" value="Genomic_DNA"/>
</dbReference>
<keyword evidence="5" id="KW-0732">Signal</keyword>
<dbReference type="EC" id="4.2.2.2" evidence="3 8"/>
<dbReference type="InterPro" id="IPR002022">
    <property type="entry name" value="Pec_lyase"/>
</dbReference>
<dbReference type="InterPro" id="IPR011050">
    <property type="entry name" value="Pectin_lyase_fold/virulence"/>
</dbReference>
<comment type="cofactor">
    <cofactor evidence="8">
        <name>Ca(2+)</name>
        <dbReference type="ChEBI" id="CHEBI:29108"/>
    </cofactor>
    <text evidence="8">Binds 1 Ca(2+) ion. Required for its activity.</text>
</comment>
<evidence type="ECO:0000256" key="8">
    <source>
        <dbReference type="RuleBase" id="RU361123"/>
    </source>
</evidence>
<evidence type="ECO:0000256" key="2">
    <source>
        <dbReference type="ARBA" id="ARBA00005220"/>
    </source>
</evidence>
<comment type="caution">
    <text evidence="11">The sequence shown here is derived from an EMBL/GenBank/DDBJ whole genome shotgun (WGS) entry which is preliminary data.</text>
</comment>
<protein>
    <recommendedName>
        <fullName evidence="3 8">Pectate lyase</fullName>
        <ecNumber evidence="3 8">4.2.2.2</ecNumber>
    </recommendedName>
</protein>
<comment type="similarity">
    <text evidence="8">Belongs to the polysaccharide lyase 1 family.</text>
</comment>
<feature type="transmembrane region" description="Helical" evidence="9">
    <location>
        <begin position="62"/>
        <end position="81"/>
    </location>
</feature>
<organism evidence="11 12">
    <name type="scientific">Ananas comosus</name>
    <name type="common">Pineapple</name>
    <name type="synonym">Ananas ananas</name>
    <dbReference type="NCBI Taxonomy" id="4615"/>
    <lineage>
        <taxon>Eukaryota</taxon>
        <taxon>Viridiplantae</taxon>
        <taxon>Streptophyta</taxon>
        <taxon>Embryophyta</taxon>
        <taxon>Tracheophyta</taxon>
        <taxon>Spermatophyta</taxon>
        <taxon>Magnoliopsida</taxon>
        <taxon>Liliopsida</taxon>
        <taxon>Poales</taxon>
        <taxon>Bromeliaceae</taxon>
        <taxon>Bromelioideae</taxon>
        <taxon>Ananas</taxon>
    </lineage>
</organism>
<dbReference type="AlphaFoldDB" id="A0A199V9J7"/>
<dbReference type="GO" id="GO:0045490">
    <property type="term" value="P:pectin catabolic process"/>
    <property type="evidence" value="ECO:0007669"/>
    <property type="project" value="UniProtKB-UniPathway"/>
</dbReference>
<dbReference type="InterPro" id="IPR018082">
    <property type="entry name" value="AmbAllergen"/>
</dbReference>
<evidence type="ECO:0000313" key="11">
    <source>
        <dbReference type="EMBL" id="OAY73551.1"/>
    </source>
</evidence>
<comment type="pathway">
    <text evidence="2 8">Glycan metabolism; pectin degradation; 2-dehydro-3-deoxy-D-gluconate from pectin: step 2/5.</text>
</comment>
<name>A0A199V9J7_ANACO</name>
<dbReference type="PRINTS" id="PR00807">
    <property type="entry name" value="AMBALLERGEN"/>
</dbReference>
<evidence type="ECO:0000256" key="6">
    <source>
        <dbReference type="ARBA" id="ARBA00022837"/>
    </source>
</evidence>
<reference evidence="11 12" key="1">
    <citation type="journal article" date="2016" name="DNA Res.">
        <title>The draft genome of MD-2 pineapple using hybrid error correction of long reads.</title>
        <authorList>
            <person name="Redwan R.M."/>
            <person name="Saidin A."/>
            <person name="Kumar S.V."/>
        </authorList>
    </citation>
    <scope>NUCLEOTIDE SEQUENCE [LARGE SCALE GENOMIC DNA]</scope>
    <source>
        <strain evidence="12">cv. MD2</strain>
        <tissue evidence="11">Leaf</tissue>
    </source>
</reference>
<evidence type="ECO:0000256" key="7">
    <source>
        <dbReference type="ARBA" id="ARBA00023239"/>
    </source>
</evidence>
<dbReference type="STRING" id="4615.A0A199V9J7"/>
<dbReference type="PANTHER" id="PTHR31683:SF113">
    <property type="entry name" value="PECTATE LYASE"/>
    <property type="match status" value="1"/>
</dbReference>
<accession>A0A199V9J7</accession>
<dbReference type="GO" id="GO:0046872">
    <property type="term" value="F:metal ion binding"/>
    <property type="evidence" value="ECO:0007669"/>
    <property type="project" value="UniProtKB-KW"/>
</dbReference>
<evidence type="ECO:0000256" key="4">
    <source>
        <dbReference type="ARBA" id="ARBA00022723"/>
    </source>
</evidence>
<dbReference type="Gene3D" id="2.160.20.10">
    <property type="entry name" value="Single-stranded right-handed beta-helix, Pectin lyase-like"/>
    <property type="match status" value="1"/>
</dbReference>
<evidence type="ECO:0000256" key="3">
    <source>
        <dbReference type="ARBA" id="ARBA00012272"/>
    </source>
</evidence>
<keyword evidence="9" id="KW-1133">Transmembrane helix</keyword>
<dbReference type="InterPro" id="IPR045032">
    <property type="entry name" value="PEL"/>
</dbReference>
<keyword evidence="9" id="KW-0812">Transmembrane</keyword>
<dbReference type="SUPFAM" id="SSF51126">
    <property type="entry name" value="Pectin lyase-like"/>
    <property type="match status" value="1"/>
</dbReference>
<evidence type="ECO:0000256" key="9">
    <source>
        <dbReference type="SAM" id="Phobius"/>
    </source>
</evidence>